<comment type="caution">
    <text evidence="1">The sequence shown here is derived from an EMBL/GenBank/DDBJ whole genome shotgun (WGS) entry which is preliminary data.</text>
</comment>
<organism evidence="1 2">
    <name type="scientific">Perkinsus olseni</name>
    <name type="common">Perkinsus atlanticus</name>
    <dbReference type="NCBI Taxonomy" id="32597"/>
    <lineage>
        <taxon>Eukaryota</taxon>
        <taxon>Sar</taxon>
        <taxon>Alveolata</taxon>
        <taxon>Perkinsozoa</taxon>
        <taxon>Perkinsea</taxon>
        <taxon>Perkinsida</taxon>
        <taxon>Perkinsidae</taxon>
        <taxon>Perkinsus</taxon>
    </lineage>
</organism>
<evidence type="ECO:0000313" key="2">
    <source>
        <dbReference type="Proteomes" id="UP000541610"/>
    </source>
</evidence>
<sequence length="145" mass="16727">MGNLSRSRLQIRRIQVILVRYTAPADGILFRLLVVREKPDGNAWLEYWNGLTAGTIEGLAADIKITFAEIFPFPHIMDALRNRIDGITNDSQCRELIEFIETRPIAEYENSGRAWLEKFLIENTNRAFELLPQNGGKFHTYEESE</sequence>
<gene>
    <name evidence="1" type="ORF">FOZ60_017346</name>
</gene>
<accession>A0A7J6N0P1</accession>
<dbReference type="Proteomes" id="UP000541610">
    <property type="component" value="Unassembled WGS sequence"/>
</dbReference>
<dbReference type="EMBL" id="JABANP010000981">
    <property type="protein sequence ID" value="KAF4677452.1"/>
    <property type="molecule type" value="Genomic_DNA"/>
</dbReference>
<dbReference type="AlphaFoldDB" id="A0A7J6N0P1"/>
<proteinExistence type="predicted"/>
<reference evidence="1 2" key="1">
    <citation type="submission" date="2020-04" db="EMBL/GenBank/DDBJ databases">
        <title>Perkinsus olseni comparative genomics.</title>
        <authorList>
            <person name="Bogema D.R."/>
        </authorList>
    </citation>
    <scope>NUCLEOTIDE SEQUENCE [LARGE SCALE GENOMIC DNA]</scope>
    <source>
        <strain evidence="1">00978-12</strain>
    </source>
</reference>
<protein>
    <submittedName>
        <fullName evidence="1">Uncharacterized protein</fullName>
    </submittedName>
</protein>
<name>A0A7J6N0P1_PEROL</name>
<evidence type="ECO:0000313" key="1">
    <source>
        <dbReference type="EMBL" id="KAF4677452.1"/>
    </source>
</evidence>